<dbReference type="PANTHER" id="PTHR30411:SF0">
    <property type="entry name" value="CYS-TRNA(PRO)_CYS-TRNA(CYS) DEACYLASE YBAK"/>
    <property type="match status" value="1"/>
</dbReference>
<keyword evidence="2 4" id="KW-0648">Protein biosynthesis</keyword>
<evidence type="ECO:0000259" key="5">
    <source>
        <dbReference type="Pfam" id="PF04073"/>
    </source>
</evidence>
<dbReference type="Pfam" id="PF04073">
    <property type="entry name" value="tRNA_edit"/>
    <property type="match status" value="1"/>
</dbReference>
<comment type="caution">
    <text evidence="6">The sequence shown here is derived from an EMBL/GenBank/DDBJ whole genome shotgun (WGS) entry which is preliminary data.</text>
</comment>
<dbReference type="NCBIfam" id="TIGR00011">
    <property type="entry name" value="YbaK_EbsC"/>
    <property type="match status" value="1"/>
</dbReference>
<evidence type="ECO:0000256" key="3">
    <source>
        <dbReference type="ARBA" id="ARBA00023239"/>
    </source>
</evidence>
<dbReference type="RefSeq" id="WP_208147818.1">
    <property type="nucleotide sequence ID" value="NZ_JAGETV010000003.1"/>
</dbReference>
<reference evidence="6 7" key="1">
    <citation type="submission" date="2021-03" db="EMBL/GenBank/DDBJ databases">
        <title>Thiomicrorhabdus sp.nov.,novel sulfur-oxidizing bacteria isolated from coastal sediment.</title>
        <authorList>
            <person name="Liu X."/>
        </authorList>
    </citation>
    <scope>NUCLEOTIDE SEQUENCE [LARGE SCALE GENOMIC DNA]</scope>
    <source>
        <strain evidence="6 7">6S2-11</strain>
    </source>
</reference>
<name>A0ABS3Q2M9_9GAMM</name>
<evidence type="ECO:0000313" key="7">
    <source>
        <dbReference type="Proteomes" id="UP000664835"/>
    </source>
</evidence>
<dbReference type="CDD" id="cd00002">
    <property type="entry name" value="YbaK_deacylase"/>
    <property type="match status" value="1"/>
</dbReference>
<evidence type="ECO:0000313" key="6">
    <source>
        <dbReference type="EMBL" id="MBO1926567.1"/>
    </source>
</evidence>
<keyword evidence="3 4" id="KW-0456">Lyase</keyword>
<dbReference type="EC" id="4.2.-.-" evidence="4"/>
<dbReference type="PIRSF" id="PIRSF006181">
    <property type="entry name" value="EbsC_YbaK"/>
    <property type="match status" value="1"/>
</dbReference>
<organism evidence="6 7">
    <name type="scientific">Thiomicrorhabdus marina</name>
    <dbReference type="NCBI Taxonomy" id="2818442"/>
    <lineage>
        <taxon>Bacteria</taxon>
        <taxon>Pseudomonadati</taxon>
        <taxon>Pseudomonadota</taxon>
        <taxon>Gammaproteobacteria</taxon>
        <taxon>Thiotrichales</taxon>
        <taxon>Piscirickettsiaceae</taxon>
        <taxon>Thiomicrorhabdus</taxon>
    </lineage>
</organism>
<accession>A0ABS3Q2M9</accession>
<dbReference type="EMBL" id="JAGETV010000003">
    <property type="protein sequence ID" value="MBO1926567.1"/>
    <property type="molecule type" value="Genomic_DNA"/>
</dbReference>
<sequence>MTPAINQAKQAKIQFQVHEYQHDPKAASYGEEAADKLGLATKQVFKTLVLSDEHKQMYVAVVPVAYQLNLKSFAKALGIKKVNMADKAQVSKTGYVLGGVSPIGQKRLLPTIIDSSALNFNTIFVSAGRRGLEIELAAADLQQLTRAQFSVINQS</sequence>
<proteinExistence type="inferred from homology"/>
<dbReference type="PANTHER" id="PTHR30411">
    <property type="entry name" value="CYTOPLASMIC PROTEIN"/>
    <property type="match status" value="1"/>
</dbReference>
<evidence type="ECO:0000256" key="2">
    <source>
        <dbReference type="ARBA" id="ARBA00022917"/>
    </source>
</evidence>
<evidence type="ECO:0000256" key="1">
    <source>
        <dbReference type="ARBA" id="ARBA00009798"/>
    </source>
</evidence>
<comment type="similarity">
    <text evidence="1 4">Belongs to the prolyl-tRNA editing family. YbaK/EbsC subfamily.</text>
</comment>
<dbReference type="InterPro" id="IPR036754">
    <property type="entry name" value="YbaK/aa-tRNA-synt-asso_dom_sf"/>
</dbReference>
<dbReference type="SUPFAM" id="SSF55826">
    <property type="entry name" value="YbaK/ProRS associated domain"/>
    <property type="match status" value="1"/>
</dbReference>
<evidence type="ECO:0000256" key="4">
    <source>
        <dbReference type="PIRNR" id="PIRNR006181"/>
    </source>
</evidence>
<gene>
    <name evidence="6" type="primary">ybaK</name>
    <name evidence="6" type="ORF">J3998_03175</name>
</gene>
<dbReference type="InterPro" id="IPR004369">
    <property type="entry name" value="Prolyl-tRNA_editing_YbaK/EbsC"/>
</dbReference>
<protein>
    <recommendedName>
        <fullName evidence="4">Cys-tRNA(Pro)/Cys-tRNA(Cys) deacylase</fullName>
        <ecNumber evidence="4">4.2.-.-</ecNumber>
    </recommendedName>
</protein>
<dbReference type="Gene3D" id="3.90.960.10">
    <property type="entry name" value="YbaK/aminoacyl-tRNA synthetase-associated domain"/>
    <property type="match status" value="1"/>
</dbReference>
<keyword evidence="7" id="KW-1185">Reference proteome</keyword>
<dbReference type="InterPro" id="IPR007214">
    <property type="entry name" value="YbaK/aa-tRNA-synth-assoc-dom"/>
</dbReference>
<feature type="domain" description="YbaK/aminoacyl-tRNA synthetase-associated" evidence="5">
    <location>
        <begin position="24"/>
        <end position="144"/>
    </location>
</feature>
<dbReference type="Proteomes" id="UP000664835">
    <property type="component" value="Unassembled WGS sequence"/>
</dbReference>